<dbReference type="SUPFAM" id="SSF63829">
    <property type="entry name" value="Calcium-dependent phosphotriesterase"/>
    <property type="match status" value="1"/>
</dbReference>
<keyword evidence="1" id="KW-0472">Membrane</keyword>
<name>A0A1H7P1L0_STIAU</name>
<keyword evidence="3" id="KW-1185">Reference proteome</keyword>
<organism evidence="2 3">
    <name type="scientific">Stigmatella aurantiaca</name>
    <dbReference type="NCBI Taxonomy" id="41"/>
    <lineage>
        <taxon>Bacteria</taxon>
        <taxon>Pseudomonadati</taxon>
        <taxon>Myxococcota</taxon>
        <taxon>Myxococcia</taxon>
        <taxon>Myxococcales</taxon>
        <taxon>Cystobacterineae</taxon>
        <taxon>Archangiaceae</taxon>
        <taxon>Stigmatella</taxon>
    </lineage>
</organism>
<feature type="transmembrane region" description="Helical" evidence="1">
    <location>
        <begin position="30"/>
        <end position="55"/>
    </location>
</feature>
<keyword evidence="1" id="KW-0812">Transmembrane</keyword>
<sequence length="294" mass="29634">MRDREGVGVASRKAARWPGRSAQGVNARSWALTLVIAAGLGLLLAVATASLPYLVSSPTTDPHFGALNHCLTGALRGPRLGWAVSPDGTRAALFDARGVALCGPSGRPTVSARPGVTALTFDGAGRLWAATREQLLREEDGQLRVLGDLGAVALAGHAGGVLVLDGEGHLASISPGGEVQAQVLLPPGGTLSVGPGGTLAAAVVDGVPWVFEASTLAPLQLHAPCAVEGAGWLADSGRLLLVCAAGAGGAFTVEPRTGERAPAPRPSHLPARLLLGRALYVQGCEGLPCTAPPP</sequence>
<dbReference type="Proteomes" id="UP000182719">
    <property type="component" value="Unassembled WGS sequence"/>
</dbReference>
<evidence type="ECO:0000313" key="2">
    <source>
        <dbReference type="EMBL" id="SEL29489.1"/>
    </source>
</evidence>
<dbReference type="EMBL" id="FOAP01000005">
    <property type="protein sequence ID" value="SEL29489.1"/>
    <property type="molecule type" value="Genomic_DNA"/>
</dbReference>
<dbReference type="OrthoDB" id="5496677at2"/>
<proteinExistence type="predicted"/>
<evidence type="ECO:0000256" key="1">
    <source>
        <dbReference type="SAM" id="Phobius"/>
    </source>
</evidence>
<accession>A0A1H7P1L0</accession>
<gene>
    <name evidence="2" type="ORF">SAMN05444354_105139</name>
</gene>
<dbReference type="AlphaFoldDB" id="A0A1H7P1L0"/>
<reference evidence="3" key="1">
    <citation type="submission" date="2016-10" db="EMBL/GenBank/DDBJ databases">
        <authorList>
            <person name="Varghese N."/>
            <person name="Submissions S."/>
        </authorList>
    </citation>
    <scope>NUCLEOTIDE SEQUENCE [LARGE SCALE GENOMIC DNA]</scope>
    <source>
        <strain evidence="3">DSM 17044</strain>
    </source>
</reference>
<protein>
    <submittedName>
        <fullName evidence="2">Uncharacterized protein</fullName>
    </submittedName>
</protein>
<keyword evidence="1" id="KW-1133">Transmembrane helix</keyword>
<evidence type="ECO:0000313" key="3">
    <source>
        <dbReference type="Proteomes" id="UP000182719"/>
    </source>
</evidence>